<reference evidence="1" key="1">
    <citation type="submission" date="2018-11" db="EMBL/GenBank/DDBJ databases">
        <authorList>
            <consortium name="Pathogen Informatics"/>
        </authorList>
    </citation>
    <scope>NUCLEOTIDE SEQUENCE</scope>
</reference>
<proteinExistence type="predicted"/>
<name>A0A3S5B9M8_9PLAT</name>
<organism evidence="1 2">
    <name type="scientific">Protopolystoma xenopodis</name>
    <dbReference type="NCBI Taxonomy" id="117903"/>
    <lineage>
        <taxon>Eukaryota</taxon>
        <taxon>Metazoa</taxon>
        <taxon>Spiralia</taxon>
        <taxon>Lophotrochozoa</taxon>
        <taxon>Platyhelminthes</taxon>
        <taxon>Monogenea</taxon>
        <taxon>Polyopisthocotylea</taxon>
        <taxon>Polystomatidea</taxon>
        <taxon>Polystomatidae</taxon>
        <taxon>Protopolystoma</taxon>
    </lineage>
</organism>
<evidence type="ECO:0000313" key="1">
    <source>
        <dbReference type="EMBL" id="VEL37826.1"/>
    </source>
</evidence>
<accession>A0A3S5B9M8</accession>
<dbReference type="Proteomes" id="UP000784294">
    <property type="component" value="Unassembled WGS sequence"/>
</dbReference>
<dbReference type="AlphaFoldDB" id="A0A3S5B9M8"/>
<sequence length="171" mass="19340">MSFFSCYSHNLSQFTRVRPVTVREQAMPPGQVCTHLFGRLRQATRPVAGASKADNFTHQQQQQQQQFNLTSCRPSTKAACCYGDEFASVHVHMRATVVVLFRYPRPLQRRLLSAWSCGACCEVLKAQVPGAAMTDSAQTSAKQDWRSKPTIWWDKYDFTNAPVCVIDVLLH</sequence>
<evidence type="ECO:0000313" key="2">
    <source>
        <dbReference type="Proteomes" id="UP000784294"/>
    </source>
</evidence>
<protein>
    <submittedName>
        <fullName evidence="1">Uncharacterized protein</fullName>
    </submittedName>
</protein>
<gene>
    <name evidence="1" type="ORF">PXEA_LOCUS31266</name>
</gene>
<comment type="caution">
    <text evidence="1">The sequence shown here is derived from an EMBL/GenBank/DDBJ whole genome shotgun (WGS) entry which is preliminary data.</text>
</comment>
<dbReference type="EMBL" id="CAAALY010256075">
    <property type="protein sequence ID" value="VEL37826.1"/>
    <property type="molecule type" value="Genomic_DNA"/>
</dbReference>
<keyword evidence="2" id="KW-1185">Reference proteome</keyword>